<dbReference type="GO" id="GO:0000166">
    <property type="term" value="F:nucleotide binding"/>
    <property type="evidence" value="ECO:0007669"/>
    <property type="project" value="UniProtKB-KW"/>
</dbReference>
<dbReference type="AlphaFoldDB" id="A0A438CJR9"/>
<sequence length="117" mass="13167">MNKFSLVPGVESEIQSLKNTLRSVRDVLDDAERRKVKEKSVQGWLERLKDMAYEMMDVLDEWSIALFQFQMEGVASTSKTKVSFCMPSLSSVSSKLQVNGPILILSLVGVRSDHSDL</sequence>
<reference evidence="5 6" key="1">
    <citation type="journal article" date="2018" name="PLoS Genet.">
        <title>Population sequencing reveals clonal diversity and ancestral inbreeding in the grapevine cultivar Chardonnay.</title>
        <authorList>
            <person name="Roach M.J."/>
            <person name="Johnson D.L."/>
            <person name="Bohlmann J."/>
            <person name="van Vuuren H.J."/>
            <person name="Jones S.J."/>
            <person name="Pretorius I.S."/>
            <person name="Schmidt S.A."/>
            <person name="Borneman A.R."/>
        </authorList>
    </citation>
    <scope>NUCLEOTIDE SEQUENCE [LARGE SCALE GENOMIC DNA]</scope>
    <source>
        <strain evidence="6">cv. Chardonnay</strain>
        <tissue evidence="5">Leaf</tissue>
    </source>
</reference>
<evidence type="ECO:0000256" key="2">
    <source>
        <dbReference type="ARBA" id="ARBA00022741"/>
    </source>
</evidence>
<keyword evidence="2" id="KW-0547">Nucleotide-binding</keyword>
<dbReference type="EMBL" id="QGNW01002195">
    <property type="protein sequence ID" value="RVW23442.1"/>
    <property type="molecule type" value="Genomic_DNA"/>
</dbReference>
<dbReference type="Gene3D" id="1.20.5.4130">
    <property type="match status" value="1"/>
</dbReference>
<feature type="domain" description="Disease resistance N-terminal" evidence="4">
    <location>
        <begin position="2"/>
        <end position="76"/>
    </location>
</feature>
<evidence type="ECO:0000256" key="1">
    <source>
        <dbReference type="ARBA" id="ARBA00022737"/>
    </source>
</evidence>
<organism evidence="5 6">
    <name type="scientific">Vitis vinifera</name>
    <name type="common">Grape</name>
    <dbReference type="NCBI Taxonomy" id="29760"/>
    <lineage>
        <taxon>Eukaryota</taxon>
        <taxon>Viridiplantae</taxon>
        <taxon>Streptophyta</taxon>
        <taxon>Embryophyta</taxon>
        <taxon>Tracheophyta</taxon>
        <taxon>Spermatophyta</taxon>
        <taxon>Magnoliopsida</taxon>
        <taxon>eudicotyledons</taxon>
        <taxon>Gunneridae</taxon>
        <taxon>Pentapetalae</taxon>
        <taxon>rosids</taxon>
        <taxon>Vitales</taxon>
        <taxon>Vitaceae</taxon>
        <taxon>Viteae</taxon>
        <taxon>Vitis</taxon>
    </lineage>
</organism>
<evidence type="ECO:0000313" key="5">
    <source>
        <dbReference type="EMBL" id="RVW23442.1"/>
    </source>
</evidence>
<dbReference type="InterPro" id="IPR041118">
    <property type="entry name" value="Rx_N"/>
</dbReference>
<accession>A0A438CJR9</accession>
<proteinExistence type="predicted"/>
<dbReference type="Pfam" id="PF18052">
    <property type="entry name" value="Rx_N"/>
    <property type="match status" value="1"/>
</dbReference>
<keyword evidence="3" id="KW-0611">Plant defense</keyword>
<comment type="caution">
    <text evidence="5">The sequence shown here is derived from an EMBL/GenBank/DDBJ whole genome shotgun (WGS) entry which is preliminary data.</text>
</comment>
<gene>
    <name evidence="5" type="ORF">CK203_098899</name>
</gene>
<keyword evidence="1" id="KW-0677">Repeat</keyword>
<evidence type="ECO:0000256" key="3">
    <source>
        <dbReference type="ARBA" id="ARBA00022821"/>
    </source>
</evidence>
<protein>
    <recommendedName>
        <fullName evidence="4">Disease resistance N-terminal domain-containing protein</fullName>
    </recommendedName>
</protein>
<name>A0A438CJR9_VITVI</name>
<evidence type="ECO:0000313" key="6">
    <source>
        <dbReference type="Proteomes" id="UP000288805"/>
    </source>
</evidence>
<dbReference type="GO" id="GO:0006952">
    <property type="term" value="P:defense response"/>
    <property type="evidence" value="ECO:0007669"/>
    <property type="project" value="UniProtKB-KW"/>
</dbReference>
<dbReference type="Proteomes" id="UP000288805">
    <property type="component" value="Unassembled WGS sequence"/>
</dbReference>
<evidence type="ECO:0000259" key="4">
    <source>
        <dbReference type="Pfam" id="PF18052"/>
    </source>
</evidence>